<evidence type="ECO:0000256" key="1">
    <source>
        <dbReference type="ARBA" id="ARBA00022729"/>
    </source>
</evidence>
<reference evidence="6" key="1">
    <citation type="submission" date="2016-05" db="EMBL/GenBank/DDBJ databases">
        <title>Paenibacillus oryzae. sp. nov., isolated from the rice root.</title>
        <authorList>
            <person name="Zhang J."/>
            <person name="Zhang X."/>
        </authorList>
    </citation>
    <scope>NUCLEOTIDE SEQUENCE [LARGE SCALE GENOMIC DNA]</scope>
    <source>
        <strain evidence="6">KCTC13222</strain>
    </source>
</reference>
<dbReference type="InterPro" id="IPR008979">
    <property type="entry name" value="Galactose-bd-like_sf"/>
</dbReference>
<feature type="domain" description="SLH" evidence="4">
    <location>
        <begin position="1605"/>
        <end position="1665"/>
    </location>
</feature>
<dbReference type="SUPFAM" id="SSF49785">
    <property type="entry name" value="Galactose-binding domain-like"/>
    <property type="match status" value="2"/>
</dbReference>
<sequence>MKLYAYLKRLSDGSIRRMLSVLIIAMIIMSLYPKMIVNANAVSALPIPSQGLNLWLKADEGVTADAVTHKVSAWADQSGNGNDVTQDDPALQPVVVTDAVYTTNNKPAIKFEAGVGNTPFLRKTLDSPYTGDSSIVAVVKQNELTPGGGKGFFATDAFHGQDMNNGSFALIQDWDQGGLFLGGEGKNARVSNASTEYAIISVTVDTAAGTVKSYVNGQLVSNATDVKYKELNTYISYLLGRSYWYNSVNADLTEIAVYRNVLSDSDRALIEHYLNNKYAIYGVTPPPQITIPTDGLNLWLRADAGVIANAETHKVSAWEDQSGNGNHVTQDDPALQPMVVTDAEYTANNKPAIKFEAGFGNTPYLMKTLDTPYTGSSSIVAVVKQNELTPGHGQGFFGTDYWHDQSMNNGAFGLTQDWGQGGLLVSGEQGNARISQASTSYATLIVTIDSTLGTVKSYINGELVGDNTSEANKSLKMYAAYAIGRSYWYNTLNADISEIAVYRHVLSDADRGTIQHYLDDKYQISNEVQVPPVEVIPRPAPTSLPATTEHSASGSFTSVQGTDGWFSMKKAGTTYSLLSQYIESDSPKWTEPAGFPFVNATSFQPDNTIDAVKKWVAPRSGNIQISGVIHKLDTSGNGVEAQIYKNTMKLWSSEVTSEDVIPSVRSNIHVDAGDVIYFVIGANGDRSHDETNWAPEIIMETELNLDAESYSSISGAVRIASRDADGGDDVSLTRVGDYVQYHQINLSGGFKTLETRLSTMSTGGKFEVHMDTLDGPIISTFIVANTDGWDQYETQVWPVNANAVGVHDIYVKAVSGTDIARIHWMKFTNNETRGATMPFKTYEAESADLGGGATLNEDLSIKNVSSGKSYVHLNAIGEYVQWRNVRDSNTFLLRYSIPQNESGTLNLYINGIKKQAINLNSTYNYDSMNANYGRRYDEKDIKVEIQAGDTIKLQKDSDNLLAWYAIDLIDLETAPAPLEMPANFLSVKDAPFYAIGDGIADDTAAIQSAVNAAAVAHKHVWIPEGTYNQSDRILVPSEVDVKGAGIWYTHLHSTVSFGAAAVWKGKVGFTLNNNSVISDMRISGIETCRDCESAMAITTVPGHGQYNYMQNLWVEHIGAFVGWTELHHSVVQNVRLRDLYFDGVHWGDMGNTFNIAQNNSMRGLGDDGVAQVNLNSFDTKSMHNLAQFNSISANYWGRGMADVGGNSLTMRDNVLDSTIVAGMIITTEPVAPGADSFAIEGLKFQRNSILRAGHEGHNHAGLHFWLYVSPMKDVRIELNTIQYGETEGVHIDDTSFGDEEGRTQFNYNTITNNLETNFNNANSRVVPSMTGNILKTTIPDINEPLFVKATTELTIFDEKTLQTALETVKEDNGKTKIISFKIPGVEGQKSYSVQLPVSSLNKDKMMAKMAFVTNMGTIMVPTNMLSSSHVGSDQIVLTITAVDKSKLTQATQALIGNKPVIDLSLKVDGQTVPWNNPAAPVNISIPYIPTKDELNSANNLTVWYMDGNGTIQAVPSGKFDATTGMITFSTTHFSQYAVAFVKKSFLDLDTFPWAQEAINVMASKGIINGTSEGIYHPEMSITRADALLLLVKSLSLTADVGREQPFTDVGKTDYYTEAVAIAKELGIIQGMGNDLFKPQETISRQDFIVMLDRAIVASRLMMTSQTNSNMNDYADKDRFASYAVESMRKLVRLGIITGDGQLLNPTAKMTRAEIAVILYRVYLLS</sequence>
<feature type="domain" description="SLH" evidence="4">
    <location>
        <begin position="1541"/>
        <end position="1604"/>
    </location>
</feature>
<dbReference type="InterPro" id="IPR024535">
    <property type="entry name" value="RHGA/B-epi-like_pectate_lyase"/>
</dbReference>
<dbReference type="InterPro" id="IPR033801">
    <property type="entry name" value="CBM6-CBM35-CBM36-like_1"/>
</dbReference>
<keyword evidence="1" id="KW-0732">Signal</keyword>
<evidence type="ECO:0000259" key="4">
    <source>
        <dbReference type="PROSITE" id="PS51272"/>
    </source>
</evidence>
<dbReference type="SUPFAM" id="SSF51126">
    <property type="entry name" value="Pectin lyase-like"/>
    <property type="match status" value="1"/>
</dbReference>
<dbReference type="STRING" id="512399.A8709_13115"/>
<proteinExistence type="predicted"/>
<dbReference type="InterPro" id="IPR012334">
    <property type="entry name" value="Pectin_lyas_fold"/>
</dbReference>
<dbReference type="Pfam" id="PF03422">
    <property type="entry name" value="CBM_6"/>
    <property type="match status" value="1"/>
</dbReference>
<feature type="domain" description="SLH" evidence="4">
    <location>
        <begin position="1670"/>
        <end position="1725"/>
    </location>
</feature>
<dbReference type="InterPro" id="IPR013320">
    <property type="entry name" value="ConA-like_dom_sf"/>
</dbReference>
<dbReference type="SMART" id="SM00606">
    <property type="entry name" value="CBD_IV"/>
    <property type="match status" value="1"/>
</dbReference>
<keyword evidence="2" id="KW-0472">Membrane</keyword>
<feature type="transmembrane region" description="Helical" evidence="2">
    <location>
        <begin position="18"/>
        <end position="37"/>
    </location>
</feature>
<dbReference type="Pfam" id="PF00395">
    <property type="entry name" value="SLH"/>
    <property type="match status" value="3"/>
</dbReference>
<dbReference type="InterPro" id="IPR011050">
    <property type="entry name" value="Pectin_lyase_fold/virulence"/>
</dbReference>
<dbReference type="SUPFAM" id="SSF49899">
    <property type="entry name" value="Concanavalin A-like lectins/glucanases"/>
    <property type="match status" value="2"/>
</dbReference>
<protein>
    <submittedName>
        <fullName evidence="5">Uncharacterized protein</fullName>
    </submittedName>
</protein>
<dbReference type="Gene3D" id="2.60.120.200">
    <property type="match status" value="2"/>
</dbReference>
<gene>
    <name evidence="5" type="ORF">A8709_13115</name>
</gene>
<keyword evidence="2" id="KW-1133">Transmembrane helix</keyword>
<dbReference type="GO" id="GO:0030246">
    <property type="term" value="F:carbohydrate binding"/>
    <property type="evidence" value="ECO:0007669"/>
    <property type="project" value="InterPro"/>
</dbReference>
<dbReference type="InterPro" id="IPR006584">
    <property type="entry name" value="Cellulose-bd_IV"/>
</dbReference>
<dbReference type="Pfam" id="PF13385">
    <property type="entry name" value="Laminin_G_3"/>
    <property type="match status" value="1"/>
</dbReference>
<dbReference type="Proteomes" id="UP000093309">
    <property type="component" value="Unassembled WGS sequence"/>
</dbReference>
<dbReference type="EMBL" id="LYPC01000014">
    <property type="protein sequence ID" value="OCT15051.1"/>
    <property type="molecule type" value="Genomic_DNA"/>
</dbReference>
<evidence type="ECO:0000313" key="6">
    <source>
        <dbReference type="Proteomes" id="UP000093309"/>
    </source>
</evidence>
<keyword evidence="2" id="KW-0812">Transmembrane</keyword>
<dbReference type="Pfam" id="PF22815">
    <property type="entry name" value="CatAgl_D1"/>
    <property type="match status" value="1"/>
</dbReference>
<keyword evidence="6" id="KW-1185">Reference proteome</keyword>
<dbReference type="InterPro" id="IPR001119">
    <property type="entry name" value="SLH_dom"/>
</dbReference>
<evidence type="ECO:0000313" key="5">
    <source>
        <dbReference type="EMBL" id="OCT15051.1"/>
    </source>
</evidence>
<evidence type="ECO:0000259" key="3">
    <source>
        <dbReference type="PROSITE" id="PS51175"/>
    </source>
</evidence>
<accession>A0A1C1A3A9</accession>
<name>A0A1C1A3A9_9BACL</name>
<dbReference type="Pfam" id="PF12708">
    <property type="entry name" value="Pect-lyase_RHGA_epim"/>
    <property type="match status" value="1"/>
</dbReference>
<evidence type="ECO:0000256" key="2">
    <source>
        <dbReference type="SAM" id="Phobius"/>
    </source>
</evidence>
<feature type="domain" description="CBM6" evidence="3">
    <location>
        <begin position="703"/>
        <end position="828"/>
    </location>
</feature>
<organism evidence="5 6">
    <name type="scientific">Paenibacillus pectinilyticus</name>
    <dbReference type="NCBI Taxonomy" id="512399"/>
    <lineage>
        <taxon>Bacteria</taxon>
        <taxon>Bacillati</taxon>
        <taxon>Bacillota</taxon>
        <taxon>Bacilli</taxon>
        <taxon>Bacillales</taxon>
        <taxon>Paenibacillaceae</taxon>
        <taxon>Paenibacillus</taxon>
    </lineage>
</organism>
<dbReference type="InterPro" id="IPR005084">
    <property type="entry name" value="CBM6"/>
</dbReference>
<dbReference type="CDD" id="cd04084">
    <property type="entry name" value="CBM6_xylanase-like"/>
    <property type="match status" value="1"/>
</dbReference>
<dbReference type="PROSITE" id="PS51272">
    <property type="entry name" value="SLH"/>
    <property type="match status" value="3"/>
</dbReference>
<dbReference type="Gene3D" id="2.60.120.260">
    <property type="entry name" value="Galactose-binding domain-like"/>
    <property type="match status" value="2"/>
</dbReference>
<dbReference type="PROSITE" id="PS51175">
    <property type="entry name" value="CBM6"/>
    <property type="match status" value="1"/>
</dbReference>
<comment type="caution">
    <text evidence="5">The sequence shown here is derived from an EMBL/GenBank/DDBJ whole genome shotgun (WGS) entry which is preliminary data.</text>
</comment>
<dbReference type="Gene3D" id="2.160.20.10">
    <property type="entry name" value="Single-stranded right-handed beta-helix, Pectin lyase-like"/>
    <property type="match status" value="1"/>
</dbReference>